<evidence type="ECO:0000313" key="2">
    <source>
        <dbReference type="Proteomes" id="UP000009071"/>
    </source>
</evidence>
<reference evidence="1 2" key="1">
    <citation type="journal article" date="2009" name="Genome Res.">
        <title>Whole genome sequence of Desulfovibrio magneticus strain RS-1 revealed common gene clusters in magnetotactic bacteria.</title>
        <authorList>
            <person name="Nakazawa H."/>
            <person name="Arakaki A."/>
            <person name="Narita-Yamada S."/>
            <person name="Yashiro I."/>
            <person name="Jinno K."/>
            <person name="Aoki N."/>
            <person name="Tsuruyama A."/>
            <person name="Okamura Y."/>
            <person name="Tanikawa S."/>
            <person name="Fujita N."/>
            <person name="Takeyama H."/>
            <person name="Matsunaga T."/>
        </authorList>
    </citation>
    <scope>NUCLEOTIDE SEQUENCE [LARGE SCALE GENOMIC DNA]</scope>
    <source>
        <strain evidence="2">ATCC 700980 / DSM 13731 / RS-1</strain>
    </source>
</reference>
<proteinExistence type="predicted"/>
<name>C4XTU5_SOLM1</name>
<dbReference type="KEGG" id="dma:DMR_01190"/>
<dbReference type="HOGENOM" id="CLU_1803017_0_0_7"/>
<accession>C4XTU5</accession>
<organism evidence="1 2">
    <name type="scientific">Solidesulfovibrio magneticus (strain ATCC 700980 / DSM 13731 / RS-1)</name>
    <name type="common">Desulfovibrio magneticus</name>
    <dbReference type="NCBI Taxonomy" id="573370"/>
    <lineage>
        <taxon>Bacteria</taxon>
        <taxon>Pseudomonadati</taxon>
        <taxon>Thermodesulfobacteriota</taxon>
        <taxon>Desulfovibrionia</taxon>
        <taxon>Desulfovibrionales</taxon>
        <taxon>Desulfovibrionaceae</taxon>
        <taxon>Solidesulfovibrio</taxon>
    </lineage>
</organism>
<dbReference type="AlphaFoldDB" id="C4XTU5"/>
<sequence length="143" mass="16163">MDFEVQCESCGHVEKMRVDRFEMSDNLESVDIDVEDISCLAHFKKLLFLGSAQCVIAGGEGQATVVDICRFKLDKMVSQNPELESSSFHYSWAYFGNCEICSCSMYIKLNKFYGYHAGVYCTVECENALFSADPYEIVRRLGG</sequence>
<protein>
    <submittedName>
        <fullName evidence="1">Uncharacterized protein</fullName>
    </submittedName>
</protein>
<dbReference type="STRING" id="573370.DMR_01190"/>
<dbReference type="RefSeq" id="WP_012749703.1">
    <property type="nucleotide sequence ID" value="NC_012796.1"/>
</dbReference>
<gene>
    <name evidence="1" type="ordered locus">DMR_01190</name>
</gene>
<dbReference type="Proteomes" id="UP000009071">
    <property type="component" value="Chromosome"/>
</dbReference>
<keyword evidence="2" id="KW-1185">Reference proteome</keyword>
<dbReference type="EMBL" id="AP010904">
    <property type="protein sequence ID" value="BAH73610.1"/>
    <property type="molecule type" value="Genomic_DNA"/>
</dbReference>
<evidence type="ECO:0000313" key="1">
    <source>
        <dbReference type="EMBL" id="BAH73610.1"/>
    </source>
</evidence>